<accession>A0A0H5QAD2</accession>
<feature type="region of interest" description="Disordered" evidence="1">
    <location>
        <begin position="29"/>
        <end position="52"/>
    </location>
</feature>
<dbReference type="Proteomes" id="UP000182715">
    <property type="component" value="Unassembled WGS sequence"/>
</dbReference>
<reference evidence="2 3" key="1">
    <citation type="submission" date="2014-11" db="EMBL/GenBank/DDBJ databases">
        <authorList>
            <person name="Diene M.Seydina."/>
        </authorList>
    </citation>
    <scope>NUCLEOTIDE SEQUENCE [LARGE SCALE GENOMIC DNA]</scope>
    <source>
        <strain evidence="2 3">Neisseria meningitidis CHUV</strain>
    </source>
</reference>
<dbReference type="AlphaFoldDB" id="A0A0H5QAD2"/>
<dbReference type="EMBL" id="CVTF01000036">
    <property type="protein sequence ID" value="CRY98949.1"/>
    <property type="molecule type" value="Genomic_DNA"/>
</dbReference>
<evidence type="ECO:0008006" key="4">
    <source>
        <dbReference type="Google" id="ProtNLM"/>
    </source>
</evidence>
<evidence type="ECO:0000313" key="3">
    <source>
        <dbReference type="Proteomes" id="UP000182715"/>
    </source>
</evidence>
<sequence length="52" mass="6120">MMNSNKKYEYHHSQIQNLNATVLSEATKTFPPSFPRRRESGNPMLQELIRNN</sequence>
<evidence type="ECO:0000256" key="1">
    <source>
        <dbReference type="SAM" id="MobiDB-lite"/>
    </source>
</evidence>
<organism evidence="2 3">
    <name type="scientific">Neisseria meningitidis serogroup B</name>
    <dbReference type="NCBI Taxonomy" id="491"/>
    <lineage>
        <taxon>Bacteria</taxon>
        <taxon>Pseudomonadati</taxon>
        <taxon>Pseudomonadota</taxon>
        <taxon>Betaproteobacteria</taxon>
        <taxon>Neisseriales</taxon>
        <taxon>Neisseriaceae</taxon>
        <taxon>Neisseria</taxon>
    </lineage>
</organism>
<evidence type="ECO:0000313" key="2">
    <source>
        <dbReference type="EMBL" id="CRY98949.1"/>
    </source>
</evidence>
<proteinExistence type="predicted"/>
<protein>
    <recommendedName>
        <fullName evidence="4">PilS cassette</fullName>
    </recommendedName>
</protein>
<name>A0A0H5QAD2_NEIMI</name>